<protein>
    <submittedName>
        <fullName evidence="2">Metallophosphoesterase</fullName>
    </submittedName>
</protein>
<dbReference type="Proteomes" id="UP000307874">
    <property type="component" value="Unassembled WGS sequence"/>
</dbReference>
<evidence type="ECO:0000313" key="3">
    <source>
        <dbReference type="Proteomes" id="UP000307874"/>
    </source>
</evidence>
<dbReference type="RefSeq" id="WP_138750126.1">
    <property type="nucleotide sequence ID" value="NZ_VCLB01000011.1"/>
</dbReference>
<dbReference type="Gene3D" id="3.60.21.10">
    <property type="match status" value="2"/>
</dbReference>
<keyword evidence="3" id="KW-1185">Reference proteome</keyword>
<sequence>MKLAVVADVHLHDLYGGYGWIEQGSGEIALRTVQDTMASTRVFNESHAAFHAVLEDIVRRKIRDVVLLGDYSDDGQPGAVAALKRILSAYETEHGLRFFATFGNHDCFGPEQRHQDKWMTKADGLAPRLVTSDPRSPAINAVVRDGMIGMSTPDAIADMARYGITRPEGVVHWETPFSDHGGVQQRGCEDHAADGLDASYLVEPQDGLWLLILDANVFYRLDGRWQVRSNAAWDHVLDRRPYLLDWIADVVERADRTGKTLLAFSHYPALPLAMTVERGLTVAACTPDWLKRMPSLQSSRALAESGMRWHFSGHMHVAGRVELDGLINIAVPSPVAYPGGYVVVTADSGDPACECVRLESAPGFDAAFPAYSAQLRSSGKAAVGTEALSVPDYQGFLQAHQKGLIASKYMPQDWPPELLKNLDTPLAQMLTDVPRLAQEFKDRPPAAGLCLGQVLEDYYFIRAGGSQTIGALPEDRIAFYRRLGSAVNAGDEACLPIERMAMLLAALL</sequence>
<evidence type="ECO:0000259" key="1">
    <source>
        <dbReference type="Pfam" id="PF00149"/>
    </source>
</evidence>
<dbReference type="EMBL" id="VCLB01000011">
    <property type="protein sequence ID" value="TNB46310.1"/>
    <property type="molecule type" value="Genomic_DNA"/>
</dbReference>
<dbReference type="SUPFAM" id="SSF56300">
    <property type="entry name" value="Metallo-dependent phosphatases"/>
    <property type="match status" value="1"/>
</dbReference>
<evidence type="ECO:0000313" key="2">
    <source>
        <dbReference type="EMBL" id="TNB46310.1"/>
    </source>
</evidence>
<dbReference type="GO" id="GO:0016787">
    <property type="term" value="F:hydrolase activity"/>
    <property type="evidence" value="ECO:0007669"/>
    <property type="project" value="InterPro"/>
</dbReference>
<comment type="caution">
    <text evidence="2">The sequence shown here is derived from an EMBL/GenBank/DDBJ whole genome shotgun (WGS) entry which is preliminary data.</text>
</comment>
<dbReference type="InterPro" id="IPR004843">
    <property type="entry name" value="Calcineurin-like_PHP"/>
</dbReference>
<accession>A0A5C4JLY8</accession>
<dbReference type="InterPro" id="IPR029052">
    <property type="entry name" value="Metallo-depent_PP-like"/>
</dbReference>
<reference evidence="2 3" key="2">
    <citation type="submission" date="2019-06" db="EMBL/GenBank/DDBJ databases">
        <title>Martelella lutilitoris sp. nov., isolated from a tidal mudflat.</title>
        <authorList>
            <person name="Kim Y.-J."/>
        </authorList>
    </citation>
    <scope>NUCLEOTIDE SEQUENCE [LARGE SCALE GENOMIC DNA]</scope>
    <source>
        <strain evidence="2 3">GH2-6</strain>
    </source>
</reference>
<organism evidence="2 3">
    <name type="scientific">Martelella lutilitoris</name>
    <dbReference type="NCBI Taxonomy" id="2583532"/>
    <lineage>
        <taxon>Bacteria</taxon>
        <taxon>Pseudomonadati</taxon>
        <taxon>Pseudomonadota</taxon>
        <taxon>Alphaproteobacteria</taxon>
        <taxon>Hyphomicrobiales</taxon>
        <taxon>Aurantimonadaceae</taxon>
        <taxon>Martelella</taxon>
    </lineage>
</organism>
<dbReference type="AlphaFoldDB" id="A0A5C4JLY8"/>
<gene>
    <name evidence="2" type="ORF">FF124_19385</name>
</gene>
<dbReference type="Pfam" id="PF00149">
    <property type="entry name" value="Metallophos"/>
    <property type="match status" value="1"/>
</dbReference>
<name>A0A5C4JLY8_9HYPH</name>
<reference evidence="2 3" key="1">
    <citation type="submission" date="2019-05" db="EMBL/GenBank/DDBJ databases">
        <authorList>
            <person name="Lee S.D."/>
        </authorList>
    </citation>
    <scope>NUCLEOTIDE SEQUENCE [LARGE SCALE GENOMIC DNA]</scope>
    <source>
        <strain evidence="2 3">GH2-6</strain>
    </source>
</reference>
<dbReference type="OrthoDB" id="5695107at2"/>
<proteinExistence type="predicted"/>
<feature type="domain" description="Calcineurin-like phosphoesterase" evidence="1">
    <location>
        <begin position="1"/>
        <end position="114"/>
    </location>
</feature>